<dbReference type="Gene3D" id="3.40.50.300">
    <property type="entry name" value="P-loop containing nucleotide triphosphate hydrolases"/>
    <property type="match status" value="1"/>
</dbReference>
<evidence type="ECO:0000256" key="3">
    <source>
        <dbReference type="RuleBase" id="RU361155"/>
    </source>
</evidence>
<name>A0AAV3NHX0_LITER</name>
<evidence type="ECO:0000313" key="6">
    <source>
        <dbReference type="Proteomes" id="UP001454036"/>
    </source>
</evidence>
<evidence type="ECO:0000256" key="2">
    <source>
        <dbReference type="ARBA" id="ARBA00022679"/>
    </source>
</evidence>
<proteinExistence type="inferred from homology"/>
<feature type="domain" description="Sulfotransferase" evidence="4">
    <location>
        <begin position="1"/>
        <end position="99"/>
    </location>
</feature>
<dbReference type="PANTHER" id="PTHR11783">
    <property type="entry name" value="SULFOTRANSFERASE SULT"/>
    <property type="match status" value="1"/>
</dbReference>
<dbReference type="InterPro" id="IPR000863">
    <property type="entry name" value="Sulfotransferase_dom"/>
</dbReference>
<dbReference type="EC" id="2.8.2.-" evidence="3"/>
<comment type="similarity">
    <text evidence="1 3">Belongs to the sulfotransferase 1 family.</text>
</comment>
<evidence type="ECO:0000256" key="1">
    <source>
        <dbReference type="ARBA" id="ARBA00005771"/>
    </source>
</evidence>
<dbReference type="GO" id="GO:0008146">
    <property type="term" value="F:sulfotransferase activity"/>
    <property type="evidence" value="ECO:0007669"/>
    <property type="project" value="InterPro"/>
</dbReference>
<evidence type="ECO:0000259" key="4">
    <source>
        <dbReference type="Pfam" id="PF00685"/>
    </source>
</evidence>
<dbReference type="SUPFAM" id="SSF52540">
    <property type="entry name" value="P-loop containing nucleoside triphosphate hydrolases"/>
    <property type="match status" value="1"/>
</dbReference>
<gene>
    <name evidence="5" type="ORF">LIER_35005</name>
</gene>
<dbReference type="EMBL" id="BAABME010015019">
    <property type="protein sequence ID" value="GAA0138944.1"/>
    <property type="molecule type" value="Genomic_DNA"/>
</dbReference>
<sequence length="113" mass="13228">MKEDTIFYIKKMAYFFDQPFSKEEETEGVPEKIMNMCSFENLSNLEVNKSGKHMGGTPLEMDNNVFFRKGQVGDWKNHLTQEMKEHIDQIMDDKLHDSGLTFSRPSDNQENNN</sequence>
<dbReference type="Proteomes" id="UP001454036">
    <property type="component" value="Unassembled WGS sequence"/>
</dbReference>
<protein>
    <recommendedName>
        <fullName evidence="3">Sulfotransferase</fullName>
        <ecNumber evidence="3">2.8.2.-</ecNumber>
    </recommendedName>
</protein>
<reference evidence="5 6" key="1">
    <citation type="submission" date="2024-01" db="EMBL/GenBank/DDBJ databases">
        <title>The complete chloroplast genome sequence of Lithospermum erythrorhizon: insights into the phylogenetic relationship among Boraginaceae species and the maternal lineages of purple gromwells.</title>
        <authorList>
            <person name="Okada T."/>
            <person name="Watanabe K."/>
        </authorList>
    </citation>
    <scope>NUCLEOTIDE SEQUENCE [LARGE SCALE GENOMIC DNA]</scope>
</reference>
<comment type="caution">
    <text evidence="5">The sequence shown here is derived from an EMBL/GenBank/DDBJ whole genome shotgun (WGS) entry which is preliminary data.</text>
</comment>
<dbReference type="InterPro" id="IPR027417">
    <property type="entry name" value="P-loop_NTPase"/>
</dbReference>
<dbReference type="Pfam" id="PF00685">
    <property type="entry name" value="Sulfotransfer_1"/>
    <property type="match status" value="1"/>
</dbReference>
<accession>A0AAV3NHX0</accession>
<organism evidence="5 6">
    <name type="scientific">Lithospermum erythrorhizon</name>
    <name type="common">Purple gromwell</name>
    <name type="synonym">Lithospermum officinale var. erythrorhizon</name>
    <dbReference type="NCBI Taxonomy" id="34254"/>
    <lineage>
        <taxon>Eukaryota</taxon>
        <taxon>Viridiplantae</taxon>
        <taxon>Streptophyta</taxon>
        <taxon>Embryophyta</taxon>
        <taxon>Tracheophyta</taxon>
        <taxon>Spermatophyta</taxon>
        <taxon>Magnoliopsida</taxon>
        <taxon>eudicotyledons</taxon>
        <taxon>Gunneridae</taxon>
        <taxon>Pentapetalae</taxon>
        <taxon>asterids</taxon>
        <taxon>lamiids</taxon>
        <taxon>Boraginales</taxon>
        <taxon>Boraginaceae</taxon>
        <taxon>Boraginoideae</taxon>
        <taxon>Lithospermeae</taxon>
        <taxon>Lithospermum</taxon>
    </lineage>
</organism>
<dbReference type="AlphaFoldDB" id="A0AAV3NHX0"/>
<evidence type="ECO:0000313" key="5">
    <source>
        <dbReference type="EMBL" id="GAA0138944.1"/>
    </source>
</evidence>
<keyword evidence="2 3" id="KW-0808">Transferase</keyword>
<keyword evidence="6" id="KW-1185">Reference proteome</keyword>